<dbReference type="OrthoDB" id="2678751at2"/>
<dbReference type="Pfam" id="PF08955">
    <property type="entry name" value="BofC_C"/>
    <property type="match status" value="1"/>
</dbReference>
<dbReference type="Gene3D" id="3.10.20.420">
    <property type="entry name" value="Bypass-of-forespore C, N-terminal domain"/>
    <property type="match status" value="1"/>
</dbReference>
<evidence type="ECO:0000259" key="3">
    <source>
        <dbReference type="Pfam" id="PF08977"/>
    </source>
</evidence>
<dbReference type="Proteomes" id="UP000253314">
    <property type="component" value="Unassembled WGS sequence"/>
</dbReference>
<name>A0A366XWZ2_9BACI</name>
<dbReference type="AlphaFoldDB" id="A0A366XWZ2"/>
<keyword evidence="1" id="KW-0812">Transmembrane</keyword>
<feature type="transmembrane region" description="Helical" evidence="1">
    <location>
        <begin position="12"/>
        <end position="31"/>
    </location>
</feature>
<gene>
    <name evidence="4" type="ORF">DS031_05135</name>
</gene>
<evidence type="ECO:0000256" key="1">
    <source>
        <dbReference type="SAM" id="Phobius"/>
    </source>
</evidence>
<organism evidence="4 5">
    <name type="scientific">Bacillus taeanensis</name>
    <dbReference type="NCBI Taxonomy" id="273032"/>
    <lineage>
        <taxon>Bacteria</taxon>
        <taxon>Bacillati</taxon>
        <taxon>Bacillota</taxon>
        <taxon>Bacilli</taxon>
        <taxon>Bacillales</taxon>
        <taxon>Bacillaceae</taxon>
        <taxon>Bacillus</taxon>
    </lineage>
</organism>
<keyword evidence="1" id="KW-1133">Transmembrane helix</keyword>
<dbReference type="Gene3D" id="3.30.70.1740">
    <property type="entry name" value="Bypass-of-forespore C, C-terminal domain"/>
    <property type="match status" value="1"/>
</dbReference>
<evidence type="ECO:0000313" key="5">
    <source>
        <dbReference type="Proteomes" id="UP000253314"/>
    </source>
</evidence>
<reference evidence="4 5" key="1">
    <citation type="submission" date="2018-07" db="EMBL/GenBank/DDBJ databases">
        <title>Lottiidibacillus patelloidae gen. nov., sp. nov., isolated from the intestinal tract of a marine limpet and the reclassification of B. taeanensis BH030017T, B. algicola KMM 3737T and B. hwajinpoensis SW-72T as genus Lottiidibacillus.</title>
        <authorList>
            <person name="Liu R."/>
            <person name="Huang Z."/>
        </authorList>
    </citation>
    <scope>NUCLEOTIDE SEQUENCE [LARGE SCALE GENOMIC DNA]</scope>
    <source>
        <strain evidence="4 5">BH030017</strain>
    </source>
</reference>
<sequence length="184" mass="21139">MQKQLINRSSLVLFICFTLIGGLYVLGFQFIEGANAKKSSENLSEEVFQITGPKTINVHLRTAYLDGEIIEEVVQETIWAMEDFWASYDDWQLIDQNEEQVIFQKEVPSISPLSKANGYFGISSENILTMYDGKPSGKREIKKFFQLDLKKLEANYEEALSKGIDIKSTDHYQDVLNKMSNYEK</sequence>
<dbReference type="RefSeq" id="WP_113804867.1">
    <property type="nucleotide sequence ID" value="NZ_QOCW01000004.1"/>
</dbReference>
<dbReference type="EMBL" id="QOCW01000004">
    <property type="protein sequence ID" value="RBW70417.1"/>
    <property type="molecule type" value="Genomic_DNA"/>
</dbReference>
<proteinExistence type="predicted"/>
<comment type="caution">
    <text evidence="4">The sequence shown here is derived from an EMBL/GenBank/DDBJ whole genome shotgun (WGS) entry which is preliminary data.</text>
</comment>
<keyword evidence="5" id="KW-1185">Reference proteome</keyword>
<dbReference type="InterPro" id="IPR038117">
    <property type="entry name" value="BofC_C_sf"/>
</dbReference>
<evidence type="ECO:0000313" key="4">
    <source>
        <dbReference type="EMBL" id="RBW70417.1"/>
    </source>
</evidence>
<feature type="domain" description="Bypass-of-forespore C N-terminal" evidence="3">
    <location>
        <begin position="56"/>
        <end position="105"/>
    </location>
</feature>
<dbReference type="InterPro" id="IPR015071">
    <property type="entry name" value="BOFC_N"/>
</dbReference>
<accession>A0A366XWZ2</accession>
<feature type="domain" description="Bypass of forespore C C-terminal" evidence="2">
    <location>
        <begin position="110"/>
        <end position="180"/>
    </location>
</feature>
<protein>
    <submittedName>
        <fullName evidence="4">Regulator</fullName>
    </submittedName>
</protein>
<keyword evidence="1" id="KW-0472">Membrane</keyword>
<dbReference type="InterPro" id="IPR015050">
    <property type="entry name" value="BofC_C"/>
</dbReference>
<evidence type="ECO:0000259" key="2">
    <source>
        <dbReference type="Pfam" id="PF08955"/>
    </source>
</evidence>
<dbReference type="InterPro" id="IPR038118">
    <property type="entry name" value="BOFC_N_sf"/>
</dbReference>
<dbReference type="Pfam" id="PF08977">
    <property type="entry name" value="BOFC_N"/>
    <property type="match status" value="1"/>
</dbReference>